<dbReference type="RefSeq" id="WP_065975018.1">
    <property type="nucleotide sequence ID" value="NZ_LWRY01000003.1"/>
</dbReference>
<dbReference type="SUPFAM" id="SSF47413">
    <property type="entry name" value="lambda repressor-like DNA-binding domains"/>
    <property type="match status" value="1"/>
</dbReference>
<dbReference type="Proteomes" id="UP000095008">
    <property type="component" value="Unassembled WGS sequence"/>
</dbReference>
<dbReference type="PROSITE" id="PS50943">
    <property type="entry name" value="HTH_CROC1"/>
    <property type="match status" value="1"/>
</dbReference>
<dbReference type="AlphaFoldDB" id="A0A1C2IK57"/>
<evidence type="ECO:0000313" key="2">
    <source>
        <dbReference type="EMBL" id="OCX76364.1"/>
    </source>
</evidence>
<dbReference type="EMBL" id="LWRY01000003">
    <property type="protein sequence ID" value="OCX76364.1"/>
    <property type="molecule type" value="Genomic_DNA"/>
</dbReference>
<accession>A0A1C2IK57</accession>
<reference evidence="2" key="1">
    <citation type="journal article" date="2016" name="Int. J. Mol. Sci.">
        <title>Comparative genomics of the extreme acidophile Acidithiobacillus thiooxidans reveals intraspecific divergence and niche adaptation.</title>
        <authorList>
            <person name="Zhang X."/>
            <person name="Feng X."/>
            <person name="Tao J."/>
            <person name="Ma L."/>
            <person name="Xiao Y."/>
            <person name="Liang Y."/>
            <person name="Liu X."/>
            <person name="Yin H."/>
        </authorList>
    </citation>
    <scope>NUCLEOTIDE SEQUENCE [LARGE SCALE GENOMIC DNA]</scope>
    <source>
        <strain evidence="2">DXS-W</strain>
    </source>
</reference>
<dbReference type="InterPro" id="IPR001387">
    <property type="entry name" value="Cro/C1-type_HTH"/>
</dbReference>
<dbReference type="OrthoDB" id="8115576at2"/>
<evidence type="ECO:0000259" key="1">
    <source>
        <dbReference type="PROSITE" id="PS50943"/>
    </source>
</evidence>
<feature type="domain" description="HTH cro/C1-type" evidence="1">
    <location>
        <begin position="7"/>
        <end position="62"/>
    </location>
</feature>
<dbReference type="CDD" id="cd00093">
    <property type="entry name" value="HTH_XRE"/>
    <property type="match status" value="1"/>
</dbReference>
<protein>
    <recommendedName>
        <fullName evidence="1">HTH cro/C1-type domain-containing protein</fullName>
    </recommendedName>
</protein>
<proteinExistence type="predicted"/>
<organism evidence="2 3">
    <name type="scientific">Acidithiobacillus thiooxidans</name>
    <name type="common">Thiobacillus thiooxidans</name>
    <dbReference type="NCBI Taxonomy" id="930"/>
    <lineage>
        <taxon>Bacteria</taxon>
        <taxon>Pseudomonadati</taxon>
        <taxon>Pseudomonadota</taxon>
        <taxon>Acidithiobacillia</taxon>
        <taxon>Acidithiobacillales</taxon>
        <taxon>Acidithiobacillaceae</taxon>
        <taxon>Acidithiobacillus</taxon>
    </lineage>
</organism>
<sequence length="152" mass="16706">MDTKQLIKKAQEQNGNISMRELATKMGINHTSLSLLGSGKGELSDDTYVKLAKLAGVDPVQVLIEKHARKAGPEAAPLWKQIQKHLPKSAAIAVIAVCAMPLIPEKAQANQSYNIACSLNKHYANQTIRHTPAIHVFHPDRQKPFVQIDEQA</sequence>
<name>A0A1C2IK57_ACITH</name>
<keyword evidence="3" id="KW-1185">Reference proteome</keyword>
<dbReference type="Gene3D" id="1.10.260.40">
    <property type="entry name" value="lambda repressor-like DNA-binding domains"/>
    <property type="match status" value="1"/>
</dbReference>
<dbReference type="Pfam" id="PF01381">
    <property type="entry name" value="HTH_3"/>
    <property type="match status" value="1"/>
</dbReference>
<dbReference type="GO" id="GO:0003677">
    <property type="term" value="F:DNA binding"/>
    <property type="evidence" value="ECO:0007669"/>
    <property type="project" value="InterPro"/>
</dbReference>
<evidence type="ECO:0000313" key="3">
    <source>
        <dbReference type="Proteomes" id="UP000095008"/>
    </source>
</evidence>
<dbReference type="InterPro" id="IPR010982">
    <property type="entry name" value="Lambda_DNA-bd_dom_sf"/>
</dbReference>
<gene>
    <name evidence="2" type="ORF">A6M23_00580</name>
</gene>
<comment type="caution">
    <text evidence="2">The sequence shown here is derived from an EMBL/GenBank/DDBJ whole genome shotgun (WGS) entry which is preliminary data.</text>
</comment>